<reference evidence="1 2" key="1">
    <citation type="submission" date="2019-02" db="EMBL/GenBank/DDBJ databases">
        <title>Deep-cultivation of Planctomycetes and their phenomic and genomic characterization uncovers novel biology.</title>
        <authorList>
            <person name="Wiegand S."/>
            <person name="Jogler M."/>
            <person name="Boedeker C."/>
            <person name="Pinto D."/>
            <person name="Vollmers J."/>
            <person name="Rivas-Marin E."/>
            <person name="Kohn T."/>
            <person name="Peeters S.H."/>
            <person name="Heuer A."/>
            <person name="Rast P."/>
            <person name="Oberbeckmann S."/>
            <person name="Bunk B."/>
            <person name="Jeske O."/>
            <person name="Meyerdierks A."/>
            <person name="Storesund J.E."/>
            <person name="Kallscheuer N."/>
            <person name="Luecker S."/>
            <person name="Lage O.M."/>
            <person name="Pohl T."/>
            <person name="Merkel B.J."/>
            <person name="Hornburger P."/>
            <person name="Mueller R.-W."/>
            <person name="Bruemmer F."/>
            <person name="Labrenz M."/>
            <person name="Spormann A.M."/>
            <person name="Op Den Camp H."/>
            <person name="Overmann J."/>
            <person name="Amann R."/>
            <person name="Jetten M.S.M."/>
            <person name="Mascher T."/>
            <person name="Medema M.H."/>
            <person name="Devos D.P."/>
            <person name="Kaster A.-K."/>
            <person name="Ovreas L."/>
            <person name="Rohde M."/>
            <person name="Galperin M.Y."/>
            <person name="Jogler C."/>
        </authorList>
    </citation>
    <scope>NUCLEOTIDE SEQUENCE [LARGE SCALE GENOMIC DNA]</scope>
    <source>
        <strain evidence="1 2">Pla111</strain>
    </source>
</reference>
<dbReference type="InterPro" id="IPR002321">
    <property type="entry name" value="Cyt_c_II"/>
</dbReference>
<dbReference type="OrthoDB" id="290618at2"/>
<dbReference type="GO" id="GO:0009055">
    <property type="term" value="F:electron transfer activity"/>
    <property type="evidence" value="ECO:0007669"/>
    <property type="project" value="InterPro"/>
</dbReference>
<name>A0A5C5W9U7_9BACT</name>
<dbReference type="GO" id="GO:0022900">
    <property type="term" value="P:electron transport chain"/>
    <property type="evidence" value="ECO:0007669"/>
    <property type="project" value="InterPro"/>
</dbReference>
<dbReference type="PROSITE" id="PS51009">
    <property type="entry name" value="CYTCII"/>
    <property type="match status" value="1"/>
</dbReference>
<dbReference type="AlphaFoldDB" id="A0A5C5W9U7"/>
<accession>A0A5C5W9U7</accession>
<dbReference type="EMBL" id="SJPH01000003">
    <property type="protein sequence ID" value="TWT46801.1"/>
    <property type="molecule type" value="Genomic_DNA"/>
</dbReference>
<dbReference type="GO" id="GO:0020037">
    <property type="term" value="F:heme binding"/>
    <property type="evidence" value="ECO:0007669"/>
    <property type="project" value="InterPro"/>
</dbReference>
<dbReference type="GO" id="GO:0005506">
    <property type="term" value="F:iron ion binding"/>
    <property type="evidence" value="ECO:0007669"/>
    <property type="project" value="InterPro"/>
</dbReference>
<evidence type="ECO:0000313" key="2">
    <source>
        <dbReference type="Proteomes" id="UP000318995"/>
    </source>
</evidence>
<comment type="caution">
    <text evidence="1">The sequence shown here is derived from an EMBL/GenBank/DDBJ whole genome shotgun (WGS) entry which is preliminary data.</text>
</comment>
<organism evidence="1 2">
    <name type="scientific">Botrimarina hoheduenensis</name>
    <dbReference type="NCBI Taxonomy" id="2528000"/>
    <lineage>
        <taxon>Bacteria</taxon>
        <taxon>Pseudomonadati</taxon>
        <taxon>Planctomycetota</taxon>
        <taxon>Planctomycetia</taxon>
        <taxon>Pirellulales</taxon>
        <taxon>Lacipirellulaceae</taxon>
        <taxon>Botrimarina</taxon>
    </lineage>
</organism>
<gene>
    <name evidence="1" type="ORF">Pla111_19030</name>
</gene>
<dbReference type="RefSeq" id="WP_146573593.1">
    <property type="nucleotide sequence ID" value="NZ_SJPH01000003.1"/>
</dbReference>
<keyword evidence="2" id="KW-1185">Reference proteome</keyword>
<dbReference type="SUPFAM" id="SSF47175">
    <property type="entry name" value="Cytochromes"/>
    <property type="match status" value="1"/>
</dbReference>
<evidence type="ECO:0000313" key="1">
    <source>
        <dbReference type="EMBL" id="TWT46801.1"/>
    </source>
</evidence>
<dbReference type="Gene3D" id="1.20.120.10">
    <property type="entry name" value="Cytochrome c/b562"/>
    <property type="match status" value="1"/>
</dbReference>
<protein>
    <submittedName>
        <fullName evidence="1">Cytochrome C</fullName>
    </submittedName>
</protein>
<dbReference type="Pfam" id="PF01322">
    <property type="entry name" value="Cytochrom_C_2"/>
    <property type="match status" value="1"/>
</dbReference>
<proteinExistence type="predicted"/>
<dbReference type="Proteomes" id="UP000318995">
    <property type="component" value="Unassembled WGS sequence"/>
</dbReference>
<sequence>MLNPWRLRPPHAPTKKSVGRCPCAWLTTGFFLLLGGSLAAAERPPRAEPPRFSDADQAPFFADAFAELVGPRPAYGLSEATDTTTSTNVSAPQTVWSQRIDEITLETEIKRLAARVAQATRSGAAFKGGESRQAADALAQVALAMGVIARHDGRPRWRDEAPRLAPHFAASARLADAATDGGYQAAQAAAEELAALVRGERPALAAADETATNWGALAPRSSLMRRMKRADEEFLPTALADRRAFRRGAEDVRHEAQVLAMLATAIVAPGADDADDPGYQAYARQMGTAAERLADAAEQEDLPAATQAAADLRRSCTDCHADYRG</sequence>
<dbReference type="InterPro" id="IPR010980">
    <property type="entry name" value="Cyt_c/b562"/>
</dbReference>